<dbReference type="CDD" id="cd06257">
    <property type="entry name" value="DnaJ"/>
    <property type="match status" value="1"/>
</dbReference>
<dbReference type="RefSeq" id="XP_067759075.1">
    <property type="nucleotide sequence ID" value="XM_067903594.1"/>
</dbReference>
<sequence>MLRLCLVHRCIPIGVACRTLGYRVPPTNKRDLKKRFVQLTKETHPDLHAGDEKAATARMVQLTEAYTCLKKLLEHRVQHAQRTDFGERPFGAGASTKPGTAAQSHANEWAEVAASFRAPGSSISLRGFALPWQRTTTTSNSSSSTTIASMEAKMSEANLSFSDFVRYARRHEQQHRQREEAIRNDAAMADGTHGFTAEYFEKTQANRAAMRGTEKHGMVSTRLMALGALYYGRRLRRALTEAPRTAWHTLRYIISGH</sequence>
<dbReference type="Proteomes" id="UP000674318">
    <property type="component" value="Chromosome 10"/>
</dbReference>
<dbReference type="SUPFAM" id="SSF46565">
    <property type="entry name" value="Chaperone J-domain"/>
    <property type="match status" value="1"/>
</dbReference>
<organism evidence="1 2">
    <name type="scientific">Porcisia hertigi</name>
    <dbReference type="NCBI Taxonomy" id="2761500"/>
    <lineage>
        <taxon>Eukaryota</taxon>
        <taxon>Discoba</taxon>
        <taxon>Euglenozoa</taxon>
        <taxon>Kinetoplastea</taxon>
        <taxon>Metakinetoplastina</taxon>
        <taxon>Trypanosomatida</taxon>
        <taxon>Trypanosomatidae</taxon>
        <taxon>Leishmaniinae</taxon>
        <taxon>Porcisia</taxon>
    </lineage>
</organism>
<reference evidence="1 2" key="1">
    <citation type="submission" date="2021-02" db="EMBL/GenBank/DDBJ databases">
        <title>Porcisia hertigi Genome sequencing and assembly.</title>
        <authorList>
            <person name="Almutairi H."/>
            <person name="Gatherer D."/>
        </authorList>
    </citation>
    <scope>NUCLEOTIDE SEQUENCE [LARGE SCALE GENOMIC DNA]</scope>
    <source>
        <strain evidence="1 2">C119</strain>
    </source>
</reference>
<comment type="caution">
    <text evidence="1">The sequence shown here is derived from an EMBL/GenBank/DDBJ whole genome shotgun (WGS) entry which is preliminary data.</text>
</comment>
<name>A0A836LFQ0_9TRYP</name>
<dbReference type="GeneID" id="94293671"/>
<evidence type="ECO:0000313" key="2">
    <source>
        <dbReference type="Proteomes" id="UP000674318"/>
    </source>
</evidence>
<gene>
    <name evidence="1" type="ORF">JKF63_07663</name>
</gene>
<accession>A0A836LFQ0</accession>
<dbReference type="KEGG" id="phet:94293671"/>
<evidence type="ECO:0008006" key="3">
    <source>
        <dbReference type="Google" id="ProtNLM"/>
    </source>
</evidence>
<dbReference type="Gene3D" id="1.10.287.110">
    <property type="entry name" value="DnaJ domain"/>
    <property type="match status" value="1"/>
</dbReference>
<evidence type="ECO:0000313" key="1">
    <source>
        <dbReference type="EMBL" id="KAG5510334.1"/>
    </source>
</evidence>
<dbReference type="InterPro" id="IPR001623">
    <property type="entry name" value="DnaJ_domain"/>
</dbReference>
<keyword evidence="2" id="KW-1185">Reference proteome</keyword>
<protein>
    <recommendedName>
        <fullName evidence="3">J domain-containing protein</fullName>
    </recommendedName>
</protein>
<dbReference type="InterPro" id="IPR036869">
    <property type="entry name" value="J_dom_sf"/>
</dbReference>
<dbReference type="AlphaFoldDB" id="A0A836LFQ0"/>
<dbReference type="OrthoDB" id="445556at2759"/>
<proteinExistence type="predicted"/>
<dbReference type="EMBL" id="JAFJZO010000010">
    <property type="protein sequence ID" value="KAG5510334.1"/>
    <property type="molecule type" value="Genomic_DNA"/>
</dbReference>